<comment type="subcellular location">
    <subcellularLocation>
        <location evidence="1">Cell membrane</location>
        <topology evidence="1">Multi-pass membrane protein</topology>
    </subcellularLocation>
</comment>
<dbReference type="PROSITE" id="PS51257">
    <property type="entry name" value="PROKAR_LIPOPROTEIN"/>
    <property type="match status" value="1"/>
</dbReference>
<dbReference type="PANTHER" id="PTHR22911:SF6">
    <property type="entry name" value="SOLUTE CARRIER FAMILY 35 MEMBER G1"/>
    <property type="match status" value="1"/>
</dbReference>
<evidence type="ECO:0000256" key="4">
    <source>
        <dbReference type="ARBA" id="ARBA00022692"/>
    </source>
</evidence>
<dbReference type="OrthoDB" id="6115788at2"/>
<keyword evidence="5 7" id="KW-1133">Transmembrane helix</keyword>
<evidence type="ECO:0000259" key="8">
    <source>
        <dbReference type="Pfam" id="PF00892"/>
    </source>
</evidence>
<keyword evidence="6 7" id="KW-0472">Membrane</keyword>
<reference evidence="10" key="1">
    <citation type="submission" date="2016-10" db="EMBL/GenBank/DDBJ databases">
        <authorList>
            <person name="Varghese N."/>
            <person name="Submissions S."/>
        </authorList>
    </citation>
    <scope>NUCLEOTIDE SEQUENCE [LARGE SCALE GENOMIC DNA]</scope>
    <source>
        <strain evidence="10">DSM 18579</strain>
    </source>
</reference>
<feature type="transmembrane region" description="Helical" evidence="7">
    <location>
        <begin position="186"/>
        <end position="203"/>
    </location>
</feature>
<sequence>MKTNLISVRYQGVLFIILAGCVFAAVNAITPYISMTFSLNSGWIAFYQYFFALIAMLPWVVKSNILKHFHTHFFWRHFWRVMLAVVGVHFWVRALTVPIPIGQGLSLLMLSPFFVILGAVIFLKERISSKRFLALLTGFLGALIILNPWAEEFSYVMLFPLLAAFFFACHTIMLKDITDTDGAFTIVLYLYVLILPFNLMLAITDNLTTFNDLHFMIPNLNALFWLGVLGLLTAVGQWSLAKAYSFADASYIQPFDYVKLPINLLLGFLIFGWGISWLFFIGASLILLASIYITFSDKPLSKN</sequence>
<dbReference type="AlphaFoldDB" id="A0A1I0DVJ7"/>
<dbReference type="STRING" id="1123402.SAMN02583745_02147"/>
<feature type="transmembrane region" description="Helical" evidence="7">
    <location>
        <begin position="155"/>
        <end position="174"/>
    </location>
</feature>
<evidence type="ECO:0000256" key="2">
    <source>
        <dbReference type="ARBA" id="ARBA00007362"/>
    </source>
</evidence>
<dbReference type="EMBL" id="FOHV01000020">
    <property type="protein sequence ID" value="SET36680.1"/>
    <property type="molecule type" value="Genomic_DNA"/>
</dbReference>
<dbReference type="Proteomes" id="UP000242642">
    <property type="component" value="Unassembled WGS sequence"/>
</dbReference>
<feature type="transmembrane region" description="Helical" evidence="7">
    <location>
        <begin position="223"/>
        <end position="241"/>
    </location>
</feature>
<feature type="transmembrane region" description="Helical" evidence="7">
    <location>
        <begin position="132"/>
        <end position="149"/>
    </location>
</feature>
<organism evidence="9 10">
    <name type="scientific">Thorsellia anophelis DSM 18579</name>
    <dbReference type="NCBI Taxonomy" id="1123402"/>
    <lineage>
        <taxon>Bacteria</taxon>
        <taxon>Pseudomonadati</taxon>
        <taxon>Pseudomonadota</taxon>
        <taxon>Gammaproteobacteria</taxon>
        <taxon>Enterobacterales</taxon>
        <taxon>Thorselliaceae</taxon>
        <taxon>Thorsellia</taxon>
    </lineage>
</organism>
<feature type="transmembrane region" description="Helical" evidence="7">
    <location>
        <begin position="104"/>
        <end position="123"/>
    </location>
</feature>
<dbReference type="PANTHER" id="PTHR22911">
    <property type="entry name" value="ACYL-MALONYL CONDENSING ENZYME-RELATED"/>
    <property type="match status" value="1"/>
</dbReference>
<keyword evidence="3" id="KW-1003">Cell membrane</keyword>
<keyword evidence="10" id="KW-1185">Reference proteome</keyword>
<evidence type="ECO:0000313" key="10">
    <source>
        <dbReference type="Proteomes" id="UP000242642"/>
    </source>
</evidence>
<gene>
    <name evidence="9" type="ORF">SAMN02583745_02147</name>
</gene>
<evidence type="ECO:0000256" key="1">
    <source>
        <dbReference type="ARBA" id="ARBA00004651"/>
    </source>
</evidence>
<feature type="transmembrane region" description="Helical" evidence="7">
    <location>
        <begin position="41"/>
        <end position="61"/>
    </location>
</feature>
<dbReference type="InterPro" id="IPR000620">
    <property type="entry name" value="EamA_dom"/>
</dbReference>
<feature type="domain" description="EamA" evidence="8">
    <location>
        <begin position="13"/>
        <end position="146"/>
    </location>
</feature>
<feature type="transmembrane region" description="Helical" evidence="7">
    <location>
        <begin position="12"/>
        <end position="35"/>
    </location>
</feature>
<evidence type="ECO:0000313" key="9">
    <source>
        <dbReference type="EMBL" id="SET36680.1"/>
    </source>
</evidence>
<accession>A0A1I0DVJ7</accession>
<evidence type="ECO:0000256" key="5">
    <source>
        <dbReference type="ARBA" id="ARBA00022989"/>
    </source>
</evidence>
<evidence type="ECO:0000256" key="3">
    <source>
        <dbReference type="ARBA" id="ARBA00022475"/>
    </source>
</evidence>
<protein>
    <submittedName>
        <fullName evidence="9">EamA-like transporter family protein</fullName>
    </submittedName>
</protein>
<keyword evidence="4 7" id="KW-0812">Transmembrane</keyword>
<dbReference type="Pfam" id="PF00892">
    <property type="entry name" value="EamA"/>
    <property type="match status" value="1"/>
</dbReference>
<feature type="transmembrane region" description="Helical" evidence="7">
    <location>
        <begin position="262"/>
        <end position="295"/>
    </location>
</feature>
<dbReference type="InterPro" id="IPR037185">
    <property type="entry name" value="EmrE-like"/>
</dbReference>
<evidence type="ECO:0000256" key="7">
    <source>
        <dbReference type="SAM" id="Phobius"/>
    </source>
</evidence>
<evidence type="ECO:0000256" key="6">
    <source>
        <dbReference type="ARBA" id="ARBA00023136"/>
    </source>
</evidence>
<comment type="similarity">
    <text evidence="2">Belongs to the EamA transporter family.</text>
</comment>
<feature type="transmembrane region" description="Helical" evidence="7">
    <location>
        <begin position="73"/>
        <end position="92"/>
    </location>
</feature>
<dbReference type="SUPFAM" id="SSF103481">
    <property type="entry name" value="Multidrug resistance efflux transporter EmrE"/>
    <property type="match status" value="2"/>
</dbReference>
<dbReference type="RefSeq" id="WP_093320836.1">
    <property type="nucleotide sequence ID" value="NZ_FOHV01000020.1"/>
</dbReference>
<proteinExistence type="inferred from homology"/>
<dbReference type="GO" id="GO:0016020">
    <property type="term" value="C:membrane"/>
    <property type="evidence" value="ECO:0007669"/>
    <property type="project" value="UniProtKB-SubCell"/>
</dbReference>
<name>A0A1I0DVJ7_9GAMM</name>